<keyword evidence="1" id="KW-0732">Signal</keyword>
<accession>A0A646QEM9</accession>
<sequence length="178" mass="20092">MLLLILATILTVNVITIHTLTNGSCPHYVTESVEGLEGRWYAVYKSSNLVTFVCNYGDITNLGNDSFLITSYLAYPNGFNFSFNITIKKEDDGKYSYTQPSADGIITGPAMIKVEDNFLLTWSCDNYRNGTYQEFAYIHSKGRQFSDDIVNKFTDYLKDMGSQFGHFVELSPDKCSTE</sequence>
<feature type="signal peptide" evidence="1">
    <location>
        <begin position="1"/>
        <end position="19"/>
    </location>
</feature>
<reference evidence="2" key="1">
    <citation type="submission" date="2018-11" db="EMBL/GenBank/DDBJ databases">
        <title>Venom-gland transcriptomics and venom proteomics of the Florida green centipede (Hemiscolopendra marginata) reveal sex-based variation in a centipede venom.</title>
        <authorList>
            <person name="Nystrom G.S."/>
            <person name="Ward M.J."/>
            <person name="Ellsworth S.A."/>
            <person name="Rokyta D.R."/>
        </authorList>
    </citation>
    <scope>NUCLEOTIDE SEQUENCE</scope>
    <source>
        <tissue evidence="2">Venom gland</tissue>
    </source>
</reference>
<dbReference type="EMBL" id="GHBY01000534">
    <property type="protein sequence ID" value="MUP40711.1"/>
    <property type="molecule type" value="Transcribed_RNA"/>
</dbReference>
<dbReference type="InterPro" id="IPR012674">
    <property type="entry name" value="Calycin"/>
</dbReference>
<name>A0A646QEM9_9MYRI</name>
<proteinExistence type="predicted"/>
<organism evidence="2">
    <name type="scientific">Hemiscolopendra marginata</name>
    <dbReference type="NCBI Taxonomy" id="943146"/>
    <lineage>
        <taxon>Eukaryota</taxon>
        <taxon>Metazoa</taxon>
        <taxon>Ecdysozoa</taxon>
        <taxon>Arthropoda</taxon>
        <taxon>Myriapoda</taxon>
        <taxon>Chilopoda</taxon>
        <taxon>Pleurostigmophora</taxon>
        <taxon>Scolopendromorpha</taxon>
        <taxon>Scolopendridae</taxon>
        <taxon>Hemiscolopendra</taxon>
    </lineage>
</organism>
<dbReference type="AlphaFoldDB" id="A0A646QEM9"/>
<feature type="chain" id="PRO_5024892457" evidence="1">
    <location>
        <begin position="20"/>
        <end position="178"/>
    </location>
</feature>
<protein>
    <submittedName>
        <fullName evidence="2">Venom protein</fullName>
    </submittedName>
</protein>
<evidence type="ECO:0000256" key="1">
    <source>
        <dbReference type="SAM" id="SignalP"/>
    </source>
</evidence>
<evidence type="ECO:0000313" key="2">
    <source>
        <dbReference type="EMBL" id="MUP40711.1"/>
    </source>
</evidence>
<dbReference type="SUPFAM" id="SSF50814">
    <property type="entry name" value="Lipocalins"/>
    <property type="match status" value="1"/>
</dbReference>
<dbReference type="Gene3D" id="2.40.128.20">
    <property type="match status" value="1"/>
</dbReference>